<organism evidence="1 2">
    <name type="scientific">Fasciola gigantica</name>
    <name type="common">Giant liver fluke</name>
    <dbReference type="NCBI Taxonomy" id="46835"/>
    <lineage>
        <taxon>Eukaryota</taxon>
        <taxon>Metazoa</taxon>
        <taxon>Spiralia</taxon>
        <taxon>Lophotrochozoa</taxon>
        <taxon>Platyhelminthes</taxon>
        <taxon>Trematoda</taxon>
        <taxon>Digenea</taxon>
        <taxon>Plagiorchiida</taxon>
        <taxon>Echinostomata</taxon>
        <taxon>Echinostomatoidea</taxon>
        <taxon>Fasciolidae</taxon>
        <taxon>Fasciola</taxon>
    </lineage>
</organism>
<name>A0A504YUN3_FASGI</name>
<sequence length="91" mass="10186">MKLYRETKLAEFCDRIGNELDYTGDSSKQDQHNLCPHRGCTFPVVSFNSGRDMIPVINPEVLDSGASKLSFQTTCPSIFAQSILHSNLLFC</sequence>
<evidence type="ECO:0000313" key="2">
    <source>
        <dbReference type="Proteomes" id="UP000316759"/>
    </source>
</evidence>
<dbReference type="Proteomes" id="UP000316759">
    <property type="component" value="Unassembled WGS sequence"/>
</dbReference>
<comment type="caution">
    <text evidence="1">The sequence shown here is derived from an EMBL/GenBank/DDBJ whole genome shotgun (WGS) entry which is preliminary data.</text>
</comment>
<keyword evidence="2" id="KW-1185">Reference proteome</keyword>
<accession>A0A504YUN3</accession>
<evidence type="ECO:0000313" key="1">
    <source>
        <dbReference type="EMBL" id="TPP61538.1"/>
    </source>
</evidence>
<dbReference type="AlphaFoldDB" id="A0A504YUN3"/>
<gene>
    <name evidence="1" type="ORF">FGIG_07843</name>
</gene>
<dbReference type="EMBL" id="SUNJ01008057">
    <property type="protein sequence ID" value="TPP61538.1"/>
    <property type="molecule type" value="Genomic_DNA"/>
</dbReference>
<reference evidence="1 2" key="1">
    <citation type="submission" date="2019-04" db="EMBL/GenBank/DDBJ databases">
        <title>Annotation for the trematode Fasciola gigantica.</title>
        <authorList>
            <person name="Choi Y.-J."/>
        </authorList>
    </citation>
    <scope>NUCLEOTIDE SEQUENCE [LARGE SCALE GENOMIC DNA]</scope>
    <source>
        <strain evidence="1">Uganda_cow_1</strain>
    </source>
</reference>
<proteinExistence type="predicted"/>
<protein>
    <submittedName>
        <fullName evidence="1">Uncharacterized protein</fullName>
    </submittedName>
</protein>